<accession>A0AAW1QYF4</accession>
<keyword evidence="8 9" id="KW-0472">Membrane</keyword>
<gene>
    <name evidence="11" type="ORF">WJX74_002791</name>
</gene>
<feature type="transmembrane region" description="Helical" evidence="9">
    <location>
        <begin position="233"/>
        <end position="255"/>
    </location>
</feature>
<evidence type="ECO:0000256" key="7">
    <source>
        <dbReference type="ARBA" id="ARBA00022989"/>
    </source>
</evidence>
<keyword evidence="7 9" id="KW-1133">Transmembrane helix</keyword>
<evidence type="ECO:0000256" key="6">
    <source>
        <dbReference type="ARBA" id="ARBA00022824"/>
    </source>
</evidence>
<sequence>MVAGSTGWVLAICLCLSFAAAKPRHSASEASPSDARLAELEHLASQTKDHVIQLNTAAFDRFAGGKRRPYALVIFLTARHLVDKPQLQLGKLRREFGLLSSQAAKSGNERDAAGLRHFFIVLDFHDSEPVFHRLGVNTLPYIFRLPSSKAIEAGAIKLRPDDQMRMEDYSSFPWSANDMAGFLQEKTGISVGTIDRPSLFNSRLFPVLALAFVAAGTYVAYRIYYLPILKNLGLWLAASLVVFWFSASGGMHNIIRGVPLVMPDMKTGKVQMFLQQAQGQLGAEGFIMGTLYTACGLSVAVLTWLAPNLKDRGIQRGVSYLALLTGLVSFYQVISNYRWKTNYRMGWFF</sequence>
<dbReference type="GO" id="GO:0018279">
    <property type="term" value="P:protein N-linked glycosylation via asparagine"/>
    <property type="evidence" value="ECO:0007669"/>
    <property type="project" value="TreeGrafter"/>
</dbReference>
<keyword evidence="12" id="KW-1185">Reference proteome</keyword>
<dbReference type="InterPro" id="IPR021149">
    <property type="entry name" value="OligosaccharylTrfase_OST3/OST6"/>
</dbReference>
<feature type="chain" id="PRO_5043407789" evidence="10">
    <location>
        <begin position="22"/>
        <end position="349"/>
    </location>
</feature>
<evidence type="ECO:0000256" key="2">
    <source>
        <dbReference type="ARBA" id="ARBA00004477"/>
    </source>
</evidence>
<evidence type="ECO:0000256" key="9">
    <source>
        <dbReference type="SAM" id="Phobius"/>
    </source>
</evidence>
<name>A0AAW1QYF4_9CHLO</name>
<comment type="caution">
    <text evidence="11">The sequence shown here is derived from an EMBL/GenBank/DDBJ whole genome shotgun (WGS) entry which is preliminary data.</text>
</comment>
<evidence type="ECO:0000256" key="3">
    <source>
        <dbReference type="ARBA" id="ARBA00009561"/>
    </source>
</evidence>
<protein>
    <submittedName>
        <fullName evidence="11">Uncharacterized protein</fullName>
    </submittedName>
</protein>
<keyword evidence="4 9" id="KW-0812">Transmembrane</keyword>
<dbReference type="Proteomes" id="UP001438707">
    <property type="component" value="Unassembled WGS sequence"/>
</dbReference>
<comment type="function">
    <text evidence="1">Subunit of the oligosaccharyl transferase (OST) complex that catalyzes the initial transfer of a defined glycan (Glc(3)Man(9)GlcNAc(2) in eukaryotes) from the lipid carrier dolichol-pyrophosphate to an asparagine residue within an Asn-X-Ser/Thr consensus motif in nascent polypeptide chains, the first step in protein N-glycosylation. N-glycosylation occurs cotranslationally and the complex associates with the Sec61 complex at the channel-forming translocon complex that mediates protein translocation across the endoplasmic reticulum (ER). All subunits are required for a maximal enzyme activity.</text>
</comment>
<keyword evidence="5 10" id="KW-0732">Signal</keyword>
<evidence type="ECO:0000256" key="1">
    <source>
        <dbReference type="ARBA" id="ARBA00002791"/>
    </source>
</evidence>
<organism evidence="11 12">
    <name type="scientific">Apatococcus lobatus</name>
    <dbReference type="NCBI Taxonomy" id="904363"/>
    <lineage>
        <taxon>Eukaryota</taxon>
        <taxon>Viridiplantae</taxon>
        <taxon>Chlorophyta</taxon>
        <taxon>core chlorophytes</taxon>
        <taxon>Trebouxiophyceae</taxon>
        <taxon>Chlorellales</taxon>
        <taxon>Chlorellaceae</taxon>
        <taxon>Apatococcus</taxon>
    </lineage>
</organism>
<reference evidence="11 12" key="1">
    <citation type="journal article" date="2024" name="Nat. Commun.">
        <title>Phylogenomics reveals the evolutionary origins of lichenization in chlorophyte algae.</title>
        <authorList>
            <person name="Puginier C."/>
            <person name="Libourel C."/>
            <person name="Otte J."/>
            <person name="Skaloud P."/>
            <person name="Haon M."/>
            <person name="Grisel S."/>
            <person name="Petersen M."/>
            <person name="Berrin J.G."/>
            <person name="Delaux P.M."/>
            <person name="Dal Grande F."/>
            <person name="Keller J."/>
        </authorList>
    </citation>
    <scope>NUCLEOTIDE SEQUENCE [LARGE SCALE GENOMIC DNA]</scope>
    <source>
        <strain evidence="11 12">SAG 2145</strain>
    </source>
</reference>
<dbReference type="Pfam" id="PF04756">
    <property type="entry name" value="OST3_OST6"/>
    <property type="match status" value="1"/>
</dbReference>
<keyword evidence="6" id="KW-0256">Endoplasmic reticulum</keyword>
<dbReference type="PANTHER" id="PTHR12692:SF0">
    <property type="entry name" value="GH11935P"/>
    <property type="match status" value="1"/>
</dbReference>
<evidence type="ECO:0000256" key="8">
    <source>
        <dbReference type="ARBA" id="ARBA00023136"/>
    </source>
</evidence>
<feature type="transmembrane region" description="Helical" evidence="9">
    <location>
        <begin position="286"/>
        <end position="306"/>
    </location>
</feature>
<dbReference type="AlphaFoldDB" id="A0AAW1QYF4"/>
<evidence type="ECO:0000313" key="11">
    <source>
        <dbReference type="EMBL" id="KAK9826559.1"/>
    </source>
</evidence>
<evidence type="ECO:0000313" key="12">
    <source>
        <dbReference type="Proteomes" id="UP001438707"/>
    </source>
</evidence>
<evidence type="ECO:0000256" key="5">
    <source>
        <dbReference type="ARBA" id="ARBA00022729"/>
    </source>
</evidence>
<comment type="subcellular location">
    <subcellularLocation>
        <location evidence="2">Endoplasmic reticulum membrane</location>
        <topology evidence="2">Multi-pass membrane protein</topology>
    </subcellularLocation>
</comment>
<dbReference type="GO" id="GO:0008250">
    <property type="term" value="C:oligosaccharyltransferase complex"/>
    <property type="evidence" value="ECO:0007669"/>
    <property type="project" value="TreeGrafter"/>
</dbReference>
<dbReference type="EMBL" id="JALJOS010000020">
    <property type="protein sequence ID" value="KAK9826559.1"/>
    <property type="molecule type" value="Genomic_DNA"/>
</dbReference>
<feature type="transmembrane region" description="Helical" evidence="9">
    <location>
        <begin position="318"/>
        <end position="339"/>
    </location>
</feature>
<feature type="transmembrane region" description="Helical" evidence="9">
    <location>
        <begin position="204"/>
        <end position="221"/>
    </location>
</feature>
<evidence type="ECO:0000256" key="4">
    <source>
        <dbReference type="ARBA" id="ARBA00022692"/>
    </source>
</evidence>
<dbReference type="PANTHER" id="PTHR12692">
    <property type="entry name" value="DOLICHYL-DIPHOSPHOOLIGOSACCHARIDE--PROTEIN GLYCOSYLTRANSFERASE-RELATED"/>
    <property type="match status" value="1"/>
</dbReference>
<proteinExistence type="inferred from homology"/>
<comment type="similarity">
    <text evidence="3">Belongs to the OST3/OST6 family.</text>
</comment>
<evidence type="ECO:0000256" key="10">
    <source>
        <dbReference type="SAM" id="SignalP"/>
    </source>
</evidence>
<dbReference type="Gene3D" id="3.40.30.10">
    <property type="entry name" value="Glutaredoxin"/>
    <property type="match status" value="1"/>
</dbReference>
<feature type="signal peptide" evidence="10">
    <location>
        <begin position="1"/>
        <end position="21"/>
    </location>
</feature>